<evidence type="ECO:0000256" key="4">
    <source>
        <dbReference type="ARBA" id="ARBA00023136"/>
    </source>
</evidence>
<evidence type="ECO:0000256" key="2">
    <source>
        <dbReference type="ARBA" id="ARBA00022692"/>
    </source>
</evidence>
<sequence length="182" mass="19275">MDDGVALSWVDLALLLVLLISVGIGIWRGLVFEVMSLAGWVIAYFAASPLAPLVAELLPERWLEQFGPTTLHVITLALAFFAVLIVWSLATRLVKALIHATPLSAIDRLGGAGFGALRGVFISLLLVLVIGASPLAQSATWQASRAAPVLTGVLRDAAPLLPEPLARFISRSMTPSEADATQ</sequence>
<dbReference type="InterPro" id="IPR003825">
    <property type="entry name" value="Colicin-V_CvpA"/>
</dbReference>
<feature type="transmembrane region" description="Helical" evidence="5">
    <location>
        <begin position="34"/>
        <end position="51"/>
    </location>
</feature>
<evidence type="ECO:0000256" key="1">
    <source>
        <dbReference type="ARBA" id="ARBA00004141"/>
    </source>
</evidence>
<evidence type="ECO:0000313" key="6">
    <source>
        <dbReference type="EMBL" id="MDR7334623.1"/>
    </source>
</evidence>
<accession>A0ABU2AF66</accession>
<keyword evidence="3 5" id="KW-1133">Transmembrane helix</keyword>
<keyword evidence="4 5" id="KW-0472">Membrane</keyword>
<dbReference type="RefSeq" id="WP_310331178.1">
    <property type="nucleotide sequence ID" value="NZ_JAVDXV010000007.1"/>
</dbReference>
<comment type="caution">
    <text evidence="6">The sequence shown here is derived from an EMBL/GenBank/DDBJ whole genome shotgun (WGS) entry which is preliminary data.</text>
</comment>
<dbReference type="EMBL" id="JAVDXV010000007">
    <property type="protein sequence ID" value="MDR7334623.1"/>
    <property type="molecule type" value="Genomic_DNA"/>
</dbReference>
<comment type="subcellular location">
    <subcellularLocation>
        <location evidence="1">Membrane</location>
        <topology evidence="1">Multi-pass membrane protein</topology>
    </subcellularLocation>
</comment>
<feature type="transmembrane region" description="Helical" evidence="5">
    <location>
        <begin position="115"/>
        <end position="136"/>
    </location>
</feature>
<dbReference type="Proteomes" id="UP001180825">
    <property type="component" value="Unassembled WGS sequence"/>
</dbReference>
<reference evidence="6 7" key="1">
    <citation type="submission" date="2023-07" db="EMBL/GenBank/DDBJ databases">
        <title>Sorghum-associated microbial communities from plants grown in Nebraska, USA.</title>
        <authorList>
            <person name="Schachtman D."/>
        </authorList>
    </citation>
    <scope>NUCLEOTIDE SEQUENCE [LARGE SCALE GENOMIC DNA]</scope>
    <source>
        <strain evidence="6 7">BE316</strain>
    </source>
</reference>
<dbReference type="Pfam" id="PF02674">
    <property type="entry name" value="Colicin_V"/>
    <property type="match status" value="1"/>
</dbReference>
<proteinExistence type="predicted"/>
<organism evidence="6 7">
    <name type="scientific">Roseateles asaccharophilus</name>
    <dbReference type="NCBI Taxonomy" id="582607"/>
    <lineage>
        <taxon>Bacteria</taxon>
        <taxon>Pseudomonadati</taxon>
        <taxon>Pseudomonadota</taxon>
        <taxon>Betaproteobacteria</taxon>
        <taxon>Burkholderiales</taxon>
        <taxon>Sphaerotilaceae</taxon>
        <taxon>Roseateles</taxon>
    </lineage>
</organism>
<protein>
    <submittedName>
        <fullName evidence="6">Membrane protein required for colicin V production</fullName>
    </submittedName>
</protein>
<feature type="transmembrane region" description="Helical" evidence="5">
    <location>
        <begin position="71"/>
        <end position="94"/>
    </location>
</feature>
<dbReference type="InterPro" id="IPR052719">
    <property type="entry name" value="CvpA-like"/>
</dbReference>
<keyword evidence="7" id="KW-1185">Reference proteome</keyword>
<evidence type="ECO:0000256" key="3">
    <source>
        <dbReference type="ARBA" id="ARBA00022989"/>
    </source>
</evidence>
<dbReference type="PANTHER" id="PTHR36926">
    <property type="entry name" value="COLICIN V PRODUCTION PROTEIN"/>
    <property type="match status" value="1"/>
</dbReference>
<gene>
    <name evidence="6" type="ORF">J2X21_003779</name>
</gene>
<evidence type="ECO:0000313" key="7">
    <source>
        <dbReference type="Proteomes" id="UP001180825"/>
    </source>
</evidence>
<evidence type="ECO:0000256" key="5">
    <source>
        <dbReference type="SAM" id="Phobius"/>
    </source>
</evidence>
<feature type="transmembrane region" description="Helical" evidence="5">
    <location>
        <begin position="6"/>
        <end position="27"/>
    </location>
</feature>
<keyword evidence="2 5" id="KW-0812">Transmembrane</keyword>
<dbReference type="PANTHER" id="PTHR36926:SF1">
    <property type="entry name" value="COLICIN V PRODUCTION PROTEIN"/>
    <property type="match status" value="1"/>
</dbReference>
<name>A0ABU2AF66_9BURK</name>